<dbReference type="GeneID" id="40741170"/>
<feature type="region of interest" description="Disordered" evidence="1">
    <location>
        <begin position="61"/>
        <end position="91"/>
    </location>
</feature>
<keyword evidence="3" id="KW-1185">Reference proteome</keyword>
<protein>
    <submittedName>
        <fullName evidence="2">Uncharacterized protein</fullName>
    </submittedName>
</protein>
<name>A0A074YM90_AURPU</name>
<evidence type="ECO:0000313" key="2">
    <source>
        <dbReference type="EMBL" id="KEQ88001.1"/>
    </source>
</evidence>
<dbReference type="EMBL" id="KL584976">
    <property type="protein sequence ID" value="KEQ88001.1"/>
    <property type="molecule type" value="Genomic_DNA"/>
</dbReference>
<accession>A0A074YM90</accession>
<organism evidence="2 3">
    <name type="scientific">Aureobasidium pullulans EXF-150</name>
    <dbReference type="NCBI Taxonomy" id="1043002"/>
    <lineage>
        <taxon>Eukaryota</taxon>
        <taxon>Fungi</taxon>
        <taxon>Dikarya</taxon>
        <taxon>Ascomycota</taxon>
        <taxon>Pezizomycotina</taxon>
        <taxon>Dothideomycetes</taxon>
        <taxon>Dothideomycetidae</taxon>
        <taxon>Dothideales</taxon>
        <taxon>Saccotheciaceae</taxon>
        <taxon>Aureobasidium</taxon>
    </lineage>
</organism>
<dbReference type="HOGENOM" id="CLU_1562572_0_0_1"/>
<dbReference type="RefSeq" id="XP_029764188.1">
    <property type="nucleotide sequence ID" value="XM_029898864.1"/>
</dbReference>
<reference evidence="2 3" key="1">
    <citation type="journal article" date="2014" name="BMC Genomics">
        <title>Genome sequencing of four Aureobasidium pullulans varieties: biotechnological potential, stress tolerance, and description of new species.</title>
        <authorList>
            <person name="Gostin Ar C."/>
            <person name="Ohm R.A."/>
            <person name="Kogej T."/>
            <person name="Sonjak S."/>
            <person name="Turk M."/>
            <person name="Zajc J."/>
            <person name="Zalar P."/>
            <person name="Grube M."/>
            <person name="Sun H."/>
            <person name="Han J."/>
            <person name="Sharma A."/>
            <person name="Chiniquy J."/>
            <person name="Ngan C.Y."/>
            <person name="Lipzen A."/>
            <person name="Barry K."/>
            <person name="Grigoriev I.V."/>
            <person name="Gunde-Cimerman N."/>
        </authorList>
    </citation>
    <scope>NUCLEOTIDE SEQUENCE [LARGE SCALE GENOMIC DNA]</scope>
    <source>
        <strain evidence="2 3">EXF-150</strain>
    </source>
</reference>
<dbReference type="Proteomes" id="UP000030706">
    <property type="component" value="Unassembled WGS sequence"/>
</dbReference>
<gene>
    <name evidence="2" type="ORF">M438DRAFT_136170</name>
</gene>
<evidence type="ECO:0000313" key="3">
    <source>
        <dbReference type="Proteomes" id="UP000030706"/>
    </source>
</evidence>
<evidence type="ECO:0000256" key="1">
    <source>
        <dbReference type="SAM" id="MobiDB-lite"/>
    </source>
</evidence>
<sequence>MTRGCWCVCFPRDPRNKGNLETTGSSSIRDAGYPDSGLAALVPARHINHLNGLAACKRNTGGKQVARNDPPLSHSCAQEPGEKGVRRSPSSQVPVCAIQQTRFRVRPKTVRTFGSPCDIRPYETVALIPGLKRKYGSPRWYVANAMTHQRPIKQIVWRKNKTYETSILSVE</sequence>
<dbReference type="AlphaFoldDB" id="A0A074YM90"/>
<proteinExistence type="predicted"/>